<keyword evidence="5 9" id="KW-0653">Protein transport</keyword>
<feature type="transmembrane region" description="Helical" evidence="9">
    <location>
        <begin position="464"/>
        <end position="487"/>
    </location>
</feature>
<keyword evidence="12" id="KW-1185">Reference proteome</keyword>
<feature type="transmembrane region" description="Helical" evidence="9">
    <location>
        <begin position="369"/>
        <end position="386"/>
    </location>
</feature>
<feature type="transmembrane region" description="Helical" evidence="9">
    <location>
        <begin position="493"/>
        <end position="512"/>
    </location>
</feature>
<keyword evidence="7 9" id="KW-0811">Translocation</keyword>
<feature type="transmembrane region" description="Helical" evidence="9">
    <location>
        <begin position="393"/>
        <end position="417"/>
    </location>
</feature>
<dbReference type="InterPro" id="IPR024912">
    <property type="entry name" value="SecD_arc"/>
</dbReference>
<comment type="caution">
    <text evidence="11">The sequence shown here is derived from an EMBL/GenBank/DDBJ whole genome shotgun (WGS) entry which is preliminary data.</text>
</comment>
<evidence type="ECO:0000256" key="6">
    <source>
        <dbReference type="ARBA" id="ARBA00022989"/>
    </source>
</evidence>
<comment type="subunit">
    <text evidence="9">Part of the protein translocation apparatus. Forms a complex with SecF.</text>
</comment>
<accession>A0A3A6Q915</accession>
<dbReference type="Gene3D" id="3.30.70.3220">
    <property type="match status" value="1"/>
</dbReference>
<dbReference type="PANTHER" id="PTHR30081:SF1">
    <property type="entry name" value="PROTEIN TRANSLOCASE SUBUNIT SECD"/>
    <property type="match status" value="1"/>
</dbReference>
<keyword evidence="8 9" id="KW-0472">Membrane</keyword>
<dbReference type="Gene3D" id="1.20.1640.10">
    <property type="entry name" value="Multidrug efflux transporter AcrB transmembrane domain"/>
    <property type="match status" value="1"/>
</dbReference>
<proteinExistence type="inferred from homology"/>
<dbReference type="HAMAP" id="MF_01463_A">
    <property type="entry name" value="SecD_A"/>
    <property type="match status" value="1"/>
</dbReference>
<dbReference type="Pfam" id="PF02355">
    <property type="entry name" value="SecD_SecF_C"/>
    <property type="match status" value="1"/>
</dbReference>
<dbReference type="NCBIfam" id="NF006215">
    <property type="entry name" value="PRK08343.1-1"/>
    <property type="match status" value="1"/>
</dbReference>
<dbReference type="GO" id="GO:0005886">
    <property type="term" value="C:plasma membrane"/>
    <property type="evidence" value="ECO:0007669"/>
    <property type="project" value="UniProtKB-SubCell"/>
</dbReference>
<dbReference type="SUPFAM" id="SSF82866">
    <property type="entry name" value="Multidrug efflux transporter AcrB transmembrane domain"/>
    <property type="match status" value="1"/>
</dbReference>
<keyword evidence="4 9" id="KW-0812">Transmembrane</keyword>
<evidence type="ECO:0000259" key="10">
    <source>
        <dbReference type="Pfam" id="PF02355"/>
    </source>
</evidence>
<name>A0A3A6Q915_9EURY</name>
<dbReference type="GO" id="GO:0006605">
    <property type="term" value="P:protein targeting"/>
    <property type="evidence" value="ECO:0007669"/>
    <property type="project" value="UniProtKB-UniRule"/>
</dbReference>
<comment type="similarity">
    <text evidence="9">Belongs to the SecD/SecF family. SecD subfamily.</text>
</comment>
<evidence type="ECO:0000256" key="3">
    <source>
        <dbReference type="ARBA" id="ARBA00022475"/>
    </source>
</evidence>
<evidence type="ECO:0000256" key="1">
    <source>
        <dbReference type="ARBA" id="ARBA00004651"/>
    </source>
</evidence>
<dbReference type="GO" id="GO:0065002">
    <property type="term" value="P:intracellular protein transmembrane transport"/>
    <property type="evidence" value="ECO:0007669"/>
    <property type="project" value="UniProtKB-UniRule"/>
</dbReference>
<feature type="transmembrane region" description="Helical" evidence="9">
    <location>
        <begin position="423"/>
        <end position="443"/>
    </location>
</feature>
<dbReference type="PANTHER" id="PTHR30081">
    <property type="entry name" value="PROTEIN-EXPORT MEMBRANE PROTEIN SEC"/>
    <property type="match status" value="1"/>
</dbReference>
<dbReference type="Proteomes" id="UP000281564">
    <property type="component" value="Unassembled WGS sequence"/>
</dbReference>
<evidence type="ECO:0000256" key="7">
    <source>
        <dbReference type="ARBA" id="ARBA00023010"/>
    </source>
</evidence>
<comment type="caution">
    <text evidence="9">Lacks conserved residue(s) required for the propagation of feature annotation.</text>
</comment>
<sequence length="523" mass="55679">MEKLKSNWRLTLLTVILLVSLFMIFSPTMAPQTNVGGENATTGDRLTNLQYGLDLAGGTRIRAPLIGMTAENVVIGNESPTNVAAAVANELPNSDTTDVTVRRGTINGPTVEAVDPNVSEAQFGEALGGAGYSYETIRDGLTQETRDEAINVIEGKVNQAGLSGASVQQVTDGTGFFILIEVPGQDRSDVIDLIEQRGNVRIDIYHDNNGDGEYVTERAVLTQDDFASISNARQPDDRSPNPRVPVSIRQENSIAETFQSSVVETGVAQPGGAVCRYEESPQNTDSCLQLVVDGDVINSFGMNGDLANSMRTGDWARSPSFVLTTTSFEEAQEIAINLRAGALPAPLAIDQGTTSFVSPTQGENFRTDSLIIGILAILTVSGVVFARYREPQVAAPMVLTAFSEVLILLGFAAYLGYPLDLSVIASFIAVLGTGVDDLVIIADGVMAEGDVSSNRVFSSRFKKAFWVIGVAAATTVIAMSPLAVLSLGDLRGFAIFTILGVLVGVFVTRPAYGDILRNLLTKR</sequence>
<keyword evidence="2 9" id="KW-0813">Transport</keyword>
<feature type="domain" description="Protein export membrane protein SecD/SecF C-terminal" evidence="10">
    <location>
        <begin position="352"/>
        <end position="507"/>
    </location>
</feature>
<gene>
    <name evidence="9" type="primary">secD</name>
    <name evidence="11" type="ORF">DP106_02565</name>
</gene>
<dbReference type="InterPro" id="IPR022813">
    <property type="entry name" value="SecD/SecF_arch_bac"/>
</dbReference>
<evidence type="ECO:0000313" key="12">
    <source>
        <dbReference type="Proteomes" id="UP000281564"/>
    </source>
</evidence>
<protein>
    <recommendedName>
        <fullName evidence="9">Protein-export membrane protein SecD</fullName>
    </recommendedName>
</protein>
<organism evidence="11 12">
    <name type="scientific">Halonotius pteroides</name>
    <dbReference type="NCBI Taxonomy" id="268735"/>
    <lineage>
        <taxon>Archaea</taxon>
        <taxon>Methanobacteriati</taxon>
        <taxon>Methanobacteriota</taxon>
        <taxon>Stenosarchaea group</taxon>
        <taxon>Halobacteria</taxon>
        <taxon>Halobacteriales</taxon>
        <taxon>Haloferacaceae</taxon>
        <taxon>Halonotius</taxon>
    </lineage>
</organism>
<comment type="subcellular location">
    <subcellularLocation>
        <location evidence="1 9">Cell membrane</location>
        <topology evidence="1 9">Multi-pass membrane protein</topology>
    </subcellularLocation>
</comment>
<dbReference type="InterPro" id="IPR048634">
    <property type="entry name" value="SecD_SecF_C"/>
</dbReference>
<comment type="function">
    <text evidence="9">Involved in protein export.</text>
</comment>
<dbReference type="OrthoDB" id="146638at2157"/>
<evidence type="ECO:0000256" key="8">
    <source>
        <dbReference type="ARBA" id="ARBA00023136"/>
    </source>
</evidence>
<evidence type="ECO:0000256" key="2">
    <source>
        <dbReference type="ARBA" id="ARBA00022448"/>
    </source>
</evidence>
<dbReference type="EMBL" id="QMDW01000002">
    <property type="protein sequence ID" value="RJX51614.1"/>
    <property type="molecule type" value="Genomic_DNA"/>
</dbReference>
<reference evidence="11 12" key="1">
    <citation type="submission" date="2018-06" db="EMBL/GenBank/DDBJ databases">
        <title>Halonotius sp. F13-13 a new haloarchaeeon isolated from a solar saltern from Isla Cristina, Huelva, Spain.</title>
        <authorList>
            <person name="Duran-Viseras A."/>
            <person name="Sanchez-Porro C."/>
            <person name="Ventosa A."/>
        </authorList>
    </citation>
    <scope>NUCLEOTIDE SEQUENCE [LARGE SCALE GENOMIC DNA]</scope>
    <source>
        <strain evidence="11 12">CECT 7525</strain>
    </source>
</reference>
<evidence type="ECO:0000256" key="5">
    <source>
        <dbReference type="ARBA" id="ARBA00022927"/>
    </source>
</evidence>
<evidence type="ECO:0000256" key="9">
    <source>
        <dbReference type="HAMAP-Rule" id="MF_01463"/>
    </source>
</evidence>
<keyword evidence="6 9" id="KW-1133">Transmembrane helix</keyword>
<keyword evidence="3 9" id="KW-1003">Cell membrane</keyword>
<evidence type="ECO:0000256" key="4">
    <source>
        <dbReference type="ARBA" id="ARBA00022692"/>
    </source>
</evidence>
<dbReference type="AlphaFoldDB" id="A0A3A6Q915"/>
<evidence type="ECO:0000313" key="11">
    <source>
        <dbReference type="EMBL" id="RJX51614.1"/>
    </source>
</evidence>